<reference evidence="2" key="1">
    <citation type="journal article" date="2023" name="Nat. Commun.">
        <title>Diploid and tetraploid genomes of Acorus and the evolution of monocots.</title>
        <authorList>
            <person name="Ma L."/>
            <person name="Liu K.W."/>
            <person name="Li Z."/>
            <person name="Hsiao Y.Y."/>
            <person name="Qi Y."/>
            <person name="Fu T."/>
            <person name="Tang G.D."/>
            <person name="Zhang D."/>
            <person name="Sun W.H."/>
            <person name="Liu D.K."/>
            <person name="Li Y."/>
            <person name="Chen G.Z."/>
            <person name="Liu X.D."/>
            <person name="Liao X.Y."/>
            <person name="Jiang Y.T."/>
            <person name="Yu X."/>
            <person name="Hao Y."/>
            <person name="Huang J."/>
            <person name="Zhao X.W."/>
            <person name="Ke S."/>
            <person name="Chen Y.Y."/>
            <person name="Wu W.L."/>
            <person name="Hsu J.L."/>
            <person name="Lin Y.F."/>
            <person name="Huang M.D."/>
            <person name="Li C.Y."/>
            <person name="Huang L."/>
            <person name="Wang Z.W."/>
            <person name="Zhao X."/>
            <person name="Zhong W.Y."/>
            <person name="Peng D.H."/>
            <person name="Ahmad S."/>
            <person name="Lan S."/>
            <person name="Zhang J.S."/>
            <person name="Tsai W.C."/>
            <person name="Van de Peer Y."/>
            <person name="Liu Z.J."/>
        </authorList>
    </citation>
    <scope>NUCLEOTIDE SEQUENCE</scope>
    <source>
        <strain evidence="2">CP</strain>
    </source>
</reference>
<sequence>MKTPTKSLSSSSSASSNHIRAPRRYPSASSSVIAALSLLLATSAWLSLISSSSHHHHHHHFLHLSDDPNTTPPLSSSSSSLLSPPSLLPHRTLNPPSTAPGDTSLDHIVFGIAGSAHLWRRRREFVRLWWRPNHARGHVWLDESPPDDETDPSLPPIRVSEDISRFRYTNPTGHPSGLRISRIVSESFRLGLPNVRWFFLCDDDTIVNVENLIGVLNKYDPSEMVYIGTPSESHSANTYFSHSMAFGGGGIAISYPLAEALSVIQDDCLERYPKLYGSDDRLHACISELGVPLSRELGFHQWDIRGNAHGLLAAHPVAPFVSIHHVEAVDPIYPGLRSLNGLKLFARAMHVEPRSFLQRSICYDRTRRLTFAVSLGYVVQVYPNIVLPRELEWSEQTFVAWNRLSNRNEFDFDTRDAHRSVCKKPILFFLKDVGKDGNATIGLYGRAKVRDDLKRKVFCFPRSLPLREVHMIRVVVNPLSEKWHLNPIHITRMQSIDELCFMVGGGSKENNVAKQVEKINFTFGETPNYARSPGSKGAMKTYNMSLSGGTDTGESAGSFLFGLNIPRFSIEESRFENTESSNADHLDGESTGSFLFGLNFPK</sequence>
<feature type="compositionally biased region" description="Low complexity" evidence="1">
    <location>
        <begin position="72"/>
        <end position="89"/>
    </location>
</feature>
<gene>
    <name evidence="2" type="ORF">QJS10_CPB11g01893</name>
</gene>
<evidence type="ECO:0000256" key="1">
    <source>
        <dbReference type="SAM" id="MobiDB-lite"/>
    </source>
</evidence>
<dbReference type="EMBL" id="JAUJYO010000011">
    <property type="protein sequence ID" value="KAK1303098.1"/>
    <property type="molecule type" value="Genomic_DNA"/>
</dbReference>
<evidence type="ECO:0000313" key="3">
    <source>
        <dbReference type="Proteomes" id="UP001180020"/>
    </source>
</evidence>
<feature type="region of interest" description="Disordered" evidence="1">
    <location>
        <begin position="60"/>
        <end position="100"/>
    </location>
</feature>
<feature type="region of interest" description="Disordered" evidence="1">
    <location>
        <begin position="1"/>
        <end position="22"/>
    </location>
</feature>
<organism evidence="2 3">
    <name type="scientific">Acorus calamus</name>
    <name type="common">Sweet flag</name>
    <dbReference type="NCBI Taxonomy" id="4465"/>
    <lineage>
        <taxon>Eukaryota</taxon>
        <taxon>Viridiplantae</taxon>
        <taxon>Streptophyta</taxon>
        <taxon>Embryophyta</taxon>
        <taxon>Tracheophyta</taxon>
        <taxon>Spermatophyta</taxon>
        <taxon>Magnoliopsida</taxon>
        <taxon>Liliopsida</taxon>
        <taxon>Acoraceae</taxon>
        <taxon>Acorus</taxon>
    </lineage>
</organism>
<dbReference type="FunFam" id="3.90.550.50:FF:000026">
    <property type="entry name" value="Glycoprotein-N-acetylgalactosamine 3-beta-galactosyltransferase 1"/>
    <property type="match status" value="1"/>
</dbReference>
<proteinExistence type="predicted"/>
<dbReference type="InterPro" id="IPR006740">
    <property type="entry name" value="DUF604"/>
</dbReference>
<dbReference type="PANTHER" id="PTHR10811">
    <property type="entry name" value="FRINGE-RELATED"/>
    <property type="match status" value="1"/>
</dbReference>
<name>A0AAV9DS39_ACOCL</name>
<dbReference type="AlphaFoldDB" id="A0AAV9DS39"/>
<accession>A0AAV9DS39</accession>
<keyword evidence="3" id="KW-1185">Reference proteome</keyword>
<protein>
    <submittedName>
        <fullName evidence="2">Uncharacterized protein</fullName>
    </submittedName>
</protein>
<comment type="caution">
    <text evidence="2">The sequence shown here is derived from an EMBL/GenBank/DDBJ whole genome shotgun (WGS) entry which is preliminary data.</text>
</comment>
<feature type="compositionally biased region" description="Low complexity" evidence="1">
    <location>
        <begin position="7"/>
        <end position="16"/>
    </location>
</feature>
<dbReference type="Gene3D" id="3.90.550.50">
    <property type="match status" value="1"/>
</dbReference>
<dbReference type="Proteomes" id="UP001180020">
    <property type="component" value="Unassembled WGS sequence"/>
</dbReference>
<evidence type="ECO:0000313" key="2">
    <source>
        <dbReference type="EMBL" id="KAK1303098.1"/>
    </source>
</evidence>
<dbReference type="Pfam" id="PF04646">
    <property type="entry name" value="DUF604"/>
    <property type="match status" value="1"/>
</dbReference>
<reference evidence="2" key="2">
    <citation type="submission" date="2023-06" db="EMBL/GenBank/DDBJ databases">
        <authorList>
            <person name="Ma L."/>
            <person name="Liu K.-W."/>
            <person name="Li Z."/>
            <person name="Hsiao Y.-Y."/>
            <person name="Qi Y."/>
            <person name="Fu T."/>
            <person name="Tang G."/>
            <person name="Zhang D."/>
            <person name="Sun W.-H."/>
            <person name="Liu D.-K."/>
            <person name="Li Y."/>
            <person name="Chen G.-Z."/>
            <person name="Liu X.-D."/>
            <person name="Liao X.-Y."/>
            <person name="Jiang Y.-T."/>
            <person name="Yu X."/>
            <person name="Hao Y."/>
            <person name="Huang J."/>
            <person name="Zhao X.-W."/>
            <person name="Ke S."/>
            <person name="Chen Y.-Y."/>
            <person name="Wu W.-L."/>
            <person name="Hsu J.-L."/>
            <person name="Lin Y.-F."/>
            <person name="Huang M.-D."/>
            <person name="Li C.-Y."/>
            <person name="Huang L."/>
            <person name="Wang Z.-W."/>
            <person name="Zhao X."/>
            <person name="Zhong W.-Y."/>
            <person name="Peng D.-H."/>
            <person name="Ahmad S."/>
            <person name="Lan S."/>
            <person name="Zhang J.-S."/>
            <person name="Tsai W.-C."/>
            <person name="Van De Peer Y."/>
            <person name="Liu Z.-J."/>
        </authorList>
    </citation>
    <scope>NUCLEOTIDE SEQUENCE</scope>
    <source>
        <strain evidence="2">CP</strain>
        <tissue evidence="2">Leaves</tissue>
    </source>
</reference>